<proteinExistence type="predicted"/>
<dbReference type="InterPro" id="IPR008333">
    <property type="entry name" value="Cbr1-like_FAD-bd_dom"/>
</dbReference>
<dbReference type="InterPro" id="IPR052353">
    <property type="entry name" value="Benzoxazolinone_Detox_Enz"/>
</dbReference>
<comment type="caution">
    <text evidence="11">The sequence shown here is derived from an EMBL/GenBank/DDBJ whole genome shotgun (WGS) entry which is preliminary data.</text>
</comment>
<dbReference type="EMBL" id="JAUHLN010000004">
    <property type="protein sequence ID" value="MDN4075063.1"/>
    <property type="molecule type" value="Genomic_DNA"/>
</dbReference>
<dbReference type="Pfam" id="PF00111">
    <property type="entry name" value="Fer2"/>
    <property type="match status" value="1"/>
</dbReference>
<dbReference type="PRINTS" id="PR00409">
    <property type="entry name" value="PHDIOXRDTASE"/>
</dbReference>
<dbReference type="InterPro" id="IPR001041">
    <property type="entry name" value="2Fe-2S_ferredoxin-type"/>
</dbReference>
<keyword evidence="12" id="KW-1185">Reference proteome</keyword>
<evidence type="ECO:0000256" key="8">
    <source>
        <dbReference type="ARBA" id="ARBA00023014"/>
    </source>
</evidence>
<sequence length="321" mass="36040">MFLAERVPVTVNTIHNETARVKRFELASLDGQPLPPYSGGSHIAVFMKTEKGQVHRHYSLTGYTNKKGHYEIAVALNQDSKGGSAYMHHKVKEGDTLHISYPKNHFPLSFKAKRHVFYAAGIGITPFIRMMEELRERDASFELHYAAKTKESCAFYSSLKTTYPEQCCFYFSQEDEGERMNKVSLAQHPIGTHVYFCGPGSFITEFTDAAAKLGYPSSNIHVERFTSPKPSVRNAFQVRLKNGSTVQVAEDQTLLEALLDHGIDAPYSCRAGRCGTCEIKVKKGEVDHCDSFLTEEEKERQETVIACVSRAKSAELVLEIE</sequence>
<dbReference type="SUPFAM" id="SSF52343">
    <property type="entry name" value="Ferredoxin reductase-like, C-terminal NADP-linked domain"/>
    <property type="match status" value="1"/>
</dbReference>
<evidence type="ECO:0000259" key="10">
    <source>
        <dbReference type="PROSITE" id="PS51384"/>
    </source>
</evidence>
<name>A0ABT8EAX0_9BACL</name>
<dbReference type="CDD" id="cd00207">
    <property type="entry name" value="fer2"/>
    <property type="match status" value="1"/>
</dbReference>
<dbReference type="InterPro" id="IPR012675">
    <property type="entry name" value="Beta-grasp_dom_sf"/>
</dbReference>
<dbReference type="InterPro" id="IPR039261">
    <property type="entry name" value="FNR_nucleotide-bd"/>
</dbReference>
<organism evidence="11 12">
    <name type="scientific">Fictibacillus terranigra</name>
    <dbReference type="NCBI Taxonomy" id="3058424"/>
    <lineage>
        <taxon>Bacteria</taxon>
        <taxon>Bacillati</taxon>
        <taxon>Bacillota</taxon>
        <taxon>Bacilli</taxon>
        <taxon>Bacillales</taxon>
        <taxon>Fictibacillaceae</taxon>
        <taxon>Fictibacillus</taxon>
    </lineage>
</organism>
<dbReference type="Proteomes" id="UP001168694">
    <property type="component" value="Unassembled WGS sequence"/>
</dbReference>
<feature type="domain" description="FAD-binding FR-type" evidence="10">
    <location>
        <begin position="4"/>
        <end position="109"/>
    </location>
</feature>
<reference evidence="11" key="1">
    <citation type="submission" date="2023-06" db="EMBL/GenBank/DDBJ databases">
        <title>Draft Genome Sequences of Representative Paenibacillus Polymyxa, Bacillus cereus, Fictibacillus sp., and Brevibacillus agri Strains Isolated from Amazonian Dark Earth.</title>
        <authorList>
            <person name="Pellegrinetti T.A."/>
            <person name="Cunha I.C.M."/>
            <person name="Chaves M.G."/>
            <person name="Freitas A.S."/>
            <person name="Silva A.V.R."/>
            <person name="Tsai S.M."/>
            <person name="Mendes L.W."/>
        </authorList>
    </citation>
    <scope>NUCLEOTIDE SEQUENCE</scope>
    <source>
        <strain evidence="11">CENA-BCM004</strain>
    </source>
</reference>
<evidence type="ECO:0000256" key="3">
    <source>
        <dbReference type="ARBA" id="ARBA00022643"/>
    </source>
</evidence>
<dbReference type="Pfam" id="PF22290">
    <property type="entry name" value="DmmA-like_N"/>
    <property type="match status" value="1"/>
</dbReference>
<dbReference type="CDD" id="cd06185">
    <property type="entry name" value="PDR_like"/>
    <property type="match status" value="1"/>
</dbReference>
<evidence type="ECO:0000256" key="7">
    <source>
        <dbReference type="ARBA" id="ARBA00023004"/>
    </source>
</evidence>
<protein>
    <submittedName>
        <fullName evidence="11">PDR/VanB family oxidoreductase</fullName>
        <ecNumber evidence="11">1.-.-.-</ecNumber>
    </submittedName>
</protein>
<dbReference type="Pfam" id="PF00970">
    <property type="entry name" value="FAD_binding_6"/>
    <property type="match status" value="1"/>
</dbReference>
<dbReference type="InterPro" id="IPR036010">
    <property type="entry name" value="2Fe-2S_ferredoxin-like_sf"/>
</dbReference>
<dbReference type="PROSITE" id="PS51085">
    <property type="entry name" value="2FE2S_FER_2"/>
    <property type="match status" value="1"/>
</dbReference>
<dbReference type="PANTHER" id="PTHR30212:SF2">
    <property type="entry name" value="PROTEIN YIIM"/>
    <property type="match status" value="1"/>
</dbReference>
<accession>A0ABT8EAX0</accession>
<evidence type="ECO:0000256" key="4">
    <source>
        <dbReference type="ARBA" id="ARBA00022714"/>
    </source>
</evidence>
<gene>
    <name evidence="11" type="ORF">QYF49_19010</name>
</gene>
<dbReference type="SUPFAM" id="SSF63380">
    <property type="entry name" value="Riboflavin synthase domain-like"/>
    <property type="match status" value="1"/>
</dbReference>
<dbReference type="EC" id="1.-.-.-" evidence="11"/>
<keyword evidence="4" id="KW-0001">2Fe-2S</keyword>
<keyword evidence="8" id="KW-0411">Iron-sulfur</keyword>
<evidence type="ECO:0000256" key="6">
    <source>
        <dbReference type="ARBA" id="ARBA00023002"/>
    </source>
</evidence>
<comment type="cofactor">
    <cofactor evidence="1">
        <name>FMN</name>
        <dbReference type="ChEBI" id="CHEBI:58210"/>
    </cofactor>
</comment>
<dbReference type="PROSITE" id="PS00197">
    <property type="entry name" value="2FE2S_FER_1"/>
    <property type="match status" value="1"/>
</dbReference>
<dbReference type="InterPro" id="IPR017927">
    <property type="entry name" value="FAD-bd_FR_type"/>
</dbReference>
<feature type="domain" description="2Fe-2S ferredoxin-type" evidence="9">
    <location>
        <begin position="236"/>
        <end position="321"/>
    </location>
</feature>
<evidence type="ECO:0000259" key="9">
    <source>
        <dbReference type="PROSITE" id="PS51085"/>
    </source>
</evidence>
<keyword evidence="2" id="KW-0285">Flavoprotein</keyword>
<dbReference type="SUPFAM" id="SSF54292">
    <property type="entry name" value="2Fe-2S ferredoxin-like"/>
    <property type="match status" value="1"/>
</dbReference>
<dbReference type="InterPro" id="IPR054582">
    <property type="entry name" value="DmmA-like_N"/>
</dbReference>
<evidence type="ECO:0000313" key="11">
    <source>
        <dbReference type="EMBL" id="MDN4075063.1"/>
    </source>
</evidence>
<dbReference type="PANTHER" id="PTHR30212">
    <property type="entry name" value="PROTEIN YIIM"/>
    <property type="match status" value="1"/>
</dbReference>
<dbReference type="GO" id="GO:0016491">
    <property type="term" value="F:oxidoreductase activity"/>
    <property type="evidence" value="ECO:0007669"/>
    <property type="project" value="UniProtKB-KW"/>
</dbReference>
<dbReference type="RefSeq" id="WP_290401178.1">
    <property type="nucleotide sequence ID" value="NZ_JAUHLN010000004.1"/>
</dbReference>
<evidence type="ECO:0000256" key="2">
    <source>
        <dbReference type="ARBA" id="ARBA00022630"/>
    </source>
</evidence>
<evidence type="ECO:0000313" key="12">
    <source>
        <dbReference type="Proteomes" id="UP001168694"/>
    </source>
</evidence>
<dbReference type="PROSITE" id="PS51384">
    <property type="entry name" value="FAD_FR"/>
    <property type="match status" value="1"/>
</dbReference>
<keyword evidence="7" id="KW-0408">Iron</keyword>
<evidence type="ECO:0000256" key="1">
    <source>
        <dbReference type="ARBA" id="ARBA00001917"/>
    </source>
</evidence>
<dbReference type="Gene3D" id="3.10.20.30">
    <property type="match status" value="1"/>
</dbReference>
<keyword evidence="6 11" id="KW-0560">Oxidoreductase</keyword>
<dbReference type="InterPro" id="IPR017938">
    <property type="entry name" value="Riboflavin_synthase-like_b-brl"/>
</dbReference>
<keyword evidence="3" id="KW-0288">FMN</keyword>
<dbReference type="InterPro" id="IPR006058">
    <property type="entry name" value="2Fe2S_fd_BS"/>
</dbReference>
<dbReference type="Gene3D" id="2.40.30.10">
    <property type="entry name" value="Translation factors"/>
    <property type="match status" value="1"/>
</dbReference>
<keyword evidence="5" id="KW-0479">Metal-binding</keyword>
<evidence type="ECO:0000256" key="5">
    <source>
        <dbReference type="ARBA" id="ARBA00022723"/>
    </source>
</evidence>
<dbReference type="Gene3D" id="3.40.50.80">
    <property type="entry name" value="Nucleotide-binding domain of ferredoxin-NADP reductase (FNR) module"/>
    <property type="match status" value="1"/>
</dbReference>